<dbReference type="Proteomes" id="UP000265643">
    <property type="component" value="Unassembled WGS sequence"/>
</dbReference>
<organism evidence="2 3">
    <name type="scientific">Mediterraneibacter butyricigenes</name>
    <dbReference type="NCBI Taxonomy" id="2316025"/>
    <lineage>
        <taxon>Bacteria</taxon>
        <taxon>Bacillati</taxon>
        <taxon>Bacillota</taxon>
        <taxon>Clostridia</taxon>
        <taxon>Lachnospirales</taxon>
        <taxon>Lachnospiraceae</taxon>
        <taxon>Mediterraneibacter</taxon>
    </lineage>
</organism>
<dbReference type="AlphaFoldDB" id="A0A391PA55"/>
<dbReference type="EMBL" id="BHGK01000001">
    <property type="protein sequence ID" value="GCA67878.1"/>
    <property type="molecule type" value="Genomic_DNA"/>
</dbReference>
<sequence length="63" mass="7321">MPEKLNKGAELEQRLPGSESERVEHSEKCRRYAGVYNCDAWEMIRVKKRVSEDRNGQRKAGTI</sequence>
<comment type="caution">
    <text evidence="2">The sequence shown here is derived from an EMBL/GenBank/DDBJ whole genome shotgun (WGS) entry which is preliminary data.</text>
</comment>
<evidence type="ECO:0000313" key="2">
    <source>
        <dbReference type="EMBL" id="GCA67878.1"/>
    </source>
</evidence>
<keyword evidence="3" id="KW-1185">Reference proteome</keyword>
<protein>
    <submittedName>
        <fullName evidence="2">Uncharacterized protein</fullName>
    </submittedName>
</protein>
<reference evidence="3" key="1">
    <citation type="submission" date="2018-09" db="EMBL/GenBank/DDBJ databases">
        <title>Draft Genome Sequence of Mediterraneibacter sp. KCTC 15684.</title>
        <authorList>
            <person name="Kim J.S."/>
            <person name="Han K.I."/>
            <person name="Suh M.K."/>
            <person name="Lee K.C."/>
            <person name="Eom M.K."/>
            <person name="Lee J.H."/>
            <person name="Park S.H."/>
            <person name="Kang S.W."/>
            <person name="Park J.E."/>
            <person name="Oh B.S."/>
            <person name="Yu S.Y."/>
            <person name="Choi S.H."/>
            <person name="Lee D.H."/>
            <person name="Yoon H."/>
            <person name="Kim B."/>
            <person name="Yang S.J."/>
            <person name="Lee J.S."/>
        </authorList>
    </citation>
    <scope>NUCLEOTIDE SEQUENCE [LARGE SCALE GENOMIC DNA]</scope>
    <source>
        <strain evidence="3">KCTC 15684</strain>
    </source>
</reference>
<proteinExistence type="predicted"/>
<name>A0A391PA55_9FIRM</name>
<accession>A0A391PA55</accession>
<gene>
    <name evidence="2" type="ORF">KGMB01110_23140</name>
</gene>
<evidence type="ECO:0000256" key="1">
    <source>
        <dbReference type="SAM" id="MobiDB-lite"/>
    </source>
</evidence>
<evidence type="ECO:0000313" key="3">
    <source>
        <dbReference type="Proteomes" id="UP000265643"/>
    </source>
</evidence>
<feature type="region of interest" description="Disordered" evidence="1">
    <location>
        <begin position="1"/>
        <end position="25"/>
    </location>
</feature>
<dbReference type="RefSeq" id="WP_117603359.1">
    <property type="nucleotide sequence ID" value="NZ_BHGK01000001.1"/>
</dbReference>